<protein>
    <submittedName>
        <fullName evidence="1">DUF3793 family protein</fullName>
    </submittedName>
</protein>
<proteinExistence type="predicted"/>
<dbReference type="InterPro" id="IPR024523">
    <property type="entry name" value="DUF3793"/>
</dbReference>
<evidence type="ECO:0000313" key="1">
    <source>
        <dbReference type="EMBL" id="MCC2210422.1"/>
    </source>
</evidence>
<name>A0AAE3DYN0_9FIRM</name>
<dbReference type="RefSeq" id="WP_308456294.1">
    <property type="nucleotide sequence ID" value="NZ_JAJEQM010000007.1"/>
</dbReference>
<comment type="caution">
    <text evidence="1">The sequence shown here is derived from an EMBL/GenBank/DDBJ whole genome shotgun (WGS) entry which is preliminary data.</text>
</comment>
<gene>
    <name evidence="1" type="ORF">LKE05_06410</name>
</gene>
<dbReference type="Pfam" id="PF12672">
    <property type="entry name" value="DUF3793"/>
    <property type="match status" value="1"/>
</dbReference>
<evidence type="ECO:0000313" key="2">
    <source>
        <dbReference type="Proteomes" id="UP001198242"/>
    </source>
</evidence>
<sequence length="189" mass="22045">MPTEYILAYHCAPAFAGIKPSNIASCSKRENPNITVQIKMLNEKLNKNDIYIDVLCECGERVLLMVYRKQKLCEYLQRDDIKSFLCDNGYPKEFSLAKYLAILKSRIYAQRLMNKEFPHEIGAFLGYPLHDIYGFINHKHQGCLLTGEWKVYENTEQAKKLFCRYNKCRKAVIKRINEGRTLTDLFCIA</sequence>
<dbReference type="Proteomes" id="UP001198242">
    <property type="component" value="Unassembled WGS sequence"/>
</dbReference>
<accession>A0AAE3DYN0</accession>
<dbReference type="EMBL" id="JAJEQM010000007">
    <property type="protein sequence ID" value="MCC2210422.1"/>
    <property type="molecule type" value="Genomic_DNA"/>
</dbReference>
<dbReference type="AlphaFoldDB" id="A0AAE3DYN0"/>
<keyword evidence="2" id="KW-1185">Reference proteome</keyword>
<organism evidence="1 2">
    <name type="scientific">Hominilimicola fabiformis</name>
    <dbReference type="NCBI Taxonomy" id="2885356"/>
    <lineage>
        <taxon>Bacteria</taxon>
        <taxon>Bacillati</taxon>
        <taxon>Bacillota</taxon>
        <taxon>Clostridia</taxon>
        <taxon>Eubacteriales</taxon>
        <taxon>Oscillospiraceae</taxon>
        <taxon>Hominilimicola</taxon>
    </lineage>
</organism>
<reference evidence="1 2" key="1">
    <citation type="submission" date="2021-10" db="EMBL/GenBank/DDBJ databases">
        <title>Anaerobic single-cell dispensing facilitates the cultivation of human gut bacteria.</title>
        <authorList>
            <person name="Afrizal A."/>
        </authorList>
    </citation>
    <scope>NUCLEOTIDE SEQUENCE [LARGE SCALE GENOMIC DNA]</scope>
    <source>
        <strain evidence="1 2">CLA-AA-H232</strain>
    </source>
</reference>